<evidence type="ECO:0000313" key="3">
    <source>
        <dbReference type="Proteomes" id="UP000554482"/>
    </source>
</evidence>
<organism evidence="2 3">
    <name type="scientific">Thalictrum thalictroides</name>
    <name type="common">Rue-anemone</name>
    <name type="synonym">Anemone thalictroides</name>
    <dbReference type="NCBI Taxonomy" id="46969"/>
    <lineage>
        <taxon>Eukaryota</taxon>
        <taxon>Viridiplantae</taxon>
        <taxon>Streptophyta</taxon>
        <taxon>Embryophyta</taxon>
        <taxon>Tracheophyta</taxon>
        <taxon>Spermatophyta</taxon>
        <taxon>Magnoliopsida</taxon>
        <taxon>Ranunculales</taxon>
        <taxon>Ranunculaceae</taxon>
        <taxon>Thalictroideae</taxon>
        <taxon>Thalictrum</taxon>
    </lineage>
</organism>
<dbReference type="Proteomes" id="UP000554482">
    <property type="component" value="Unassembled WGS sequence"/>
</dbReference>
<feature type="non-terminal residue" evidence="2">
    <location>
        <position position="157"/>
    </location>
</feature>
<feature type="compositionally biased region" description="Basic and acidic residues" evidence="1">
    <location>
        <begin position="96"/>
        <end position="106"/>
    </location>
</feature>
<feature type="compositionally biased region" description="Basic and acidic residues" evidence="1">
    <location>
        <begin position="54"/>
        <end position="81"/>
    </location>
</feature>
<sequence length="157" mass="16938">MDVMPNNENSDPSKPLGLSLTLDKSLDAADQPLAANEVAVTTEKSEVCATIELDEVHLEPASEKSTNDNEKENVEAEKSPENNHISPPVMEEEESPTEKAKERAQLRVEGIMDVMPNNENSDPSKPLGSSLTLDKSLDAADQPLAANEVAVTTEKSE</sequence>
<protein>
    <submittedName>
        <fullName evidence="2">Uncharacterized protein</fullName>
    </submittedName>
</protein>
<feature type="region of interest" description="Disordered" evidence="1">
    <location>
        <begin position="52"/>
        <end position="140"/>
    </location>
</feature>
<comment type="caution">
    <text evidence="2">The sequence shown here is derived from an EMBL/GenBank/DDBJ whole genome shotgun (WGS) entry which is preliminary data.</text>
</comment>
<feature type="compositionally biased region" description="Polar residues" evidence="1">
    <location>
        <begin position="117"/>
        <end position="133"/>
    </location>
</feature>
<name>A0A7J6X9Z5_THATH</name>
<gene>
    <name evidence="2" type="ORF">FRX31_003796</name>
</gene>
<evidence type="ECO:0000256" key="1">
    <source>
        <dbReference type="SAM" id="MobiDB-lite"/>
    </source>
</evidence>
<evidence type="ECO:0000313" key="2">
    <source>
        <dbReference type="EMBL" id="KAF5206616.1"/>
    </source>
</evidence>
<reference evidence="2 3" key="1">
    <citation type="submission" date="2020-06" db="EMBL/GenBank/DDBJ databases">
        <title>Transcriptomic and genomic resources for Thalictrum thalictroides and T. hernandezii: Facilitating candidate gene discovery in an emerging model plant lineage.</title>
        <authorList>
            <person name="Arias T."/>
            <person name="Riano-Pachon D.M."/>
            <person name="Di Stilio V.S."/>
        </authorList>
    </citation>
    <scope>NUCLEOTIDE SEQUENCE [LARGE SCALE GENOMIC DNA]</scope>
    <source>
        <strain evidence="3">cv. WT478/WT964</strain>
        <tissue evidence="2">Leaves</tissue>
    </source>
</reference>
<dbReference type="EMBL" id="JABWDY010002489">
    <property type="protein sequence ID" value="KAF5206616.1"/>
    <property type="molecule type" value="Genomic_DNA"/>
</dbReference>
<keyword evidence="3" id="KW-1185">Reference proteome</keyword>
<dbReference type="AlphaFoldDB" id="A0A7J6X9Z5"/>
<accession>A0A7J6X9Z5</accession>
<proteinExistence type="predicted"/>